<feature type="region of interest" description="Disordered" evidence="1">
    <location>
        <begin position="29"/>
        <end position="67"/>
    </location>
</feature>
<evidence type="ECO:0000313" key="3">
    <source>
        <dbReference type="Proteomes" id="UP001472677"/>
    </source>
</evidence>
<evidence type="ECO:0000313" key="2">
    <source>
        <dbReference type="EMBL" id="KAK8502427.1"/>
    </source>
</evidence>
<dbReference type="Proteomes" id="UP001472677">
    <property type="component" value="Unassembled WGS sequence"/>
</dbReference>
<evidence type="ECO:0000256" key="1">
    <source>
        <dbReference type="SAM" id="MobiDB-lite"/>
    </source>
</evidence>
<dbReference type="EMBL" id="JBBPBM010000169">
    <property type="protein sequence ID" value="KAK8502427.1"/>
    <property type="molecule type" value="Genomic_DNA"/>
</dbReference>
<name>A0ABR2B6B5_9ROSI</name>
<sequence length="67" mass="7259">MKSQQPSPLCLLDPMGLWTKEVGSVLTEPVHQSKPLTRPSSQVARTNPVGPTEESKRASLSEPKFGS</sequence>
<accession>A0ABR2B6B5</accession>
<reference evidence="2 3" key="1">
    <citation type="journal article" date="2024" name="G3 (Bethesda)">
        <title>Genome assembly of Hibiscus sabdariffa L. provides insights into metabolisms of medicinal natural products.</title>
        <authorList>
            <person name="Kim T."/>
        </authorList>
    </citation>
    <scope>NUCLEOTIDE SEQUENCE [LARGE SCALE GENOMIC DNA]</scope>
    <source>
        <strain evidence="2">TK-2024</strain>
        <tissue evidence="2">Old leaves</tissue>
    </source>
</reference>
<feature type="compositionally biased region" description="Polar residues" evidence="1">
    <location>
        <begin position="34"/>
        <end position="45"/>
    </location>
</feature>
<organism evidence="2 3">
    <name type="scientific">Hibiscus sabdariffa</name>
    <name type="common">roselle</name>
    <dbReference type="NCBI Taxonomy" id="183260"/>
    <lineage>
        <taxon>Eukaryota</taxon>
        <taxon>Viridiplantae</taxon>
        <taxon>Streptophyta</taxon>
        <taxon>Embryophyta</taxon>
        <taxon>Tracheophyta</taxon>
        <taxon>Spermatophyta</taxon>
        <taxon>Magnoliopsida</taxon>
        <taxon>eudicotyledons</taxon>
        <taxon>Gunneridae</taxon>
        <taxon>Pentapetalae</taxon>
        <taxon>rosids</taxon>
        <taxon>malvids</taxon>
        <taxon>Malvales</taxon>
        <taxon>Malvaceae</taxon>
        <taxon>Malvoideae</taxon>
        <taxon>Hibiscus</taxon>
    </lineage>
</organism>
<gene>
    <name evidence="2" type="ORF">V6N12_020020</name>
</gene>
<comment type="caution">
    <text evidence="2">The sequence shown here is derived from an EMBL/GenBank/DDBJ whole genome shotgun (WGS) entry which is preliminary data.</text>
</comment>
<proteinExistence type="predicted"/>
<keyword evidence="3" id="KW-1185">Reference proteome</keyword>
<protein>
    <submittedName>
        <fullName evidence="2">Uncharacterized protein</fullName>
    </submittedName>
</protein>